<proteinExistence type="predicted"/>
<sequence>MKNKFKLIFLILIFIAISLYRSENARELVVDTNNFFVNIYYNGLTYIKNSINRHFRQANEIKSLMEQNKELEKAANLLSTFADKLNSILVDKNSSIYAPDIKLVKALGYVSIGDYNKIWLEFNDYNDSKIYGLIYQGKTAGIVVSKDKLPMGLLQYDPKSIFSVYVGANKIPGVASGNFKNIVVNFIPQWLNPNVGDEVFTSGLDGIFFSGVPVGKVEKVIEGDLYKSVVVKPYIEISVPSYLYVVNKEN</sequence>
<dbReference type="InterPro" id="IPR007221">
    <property type="entry name" value="MreC"/>
</dbReference>
<dbReference type="OrthoDB" id="5372414at2"/>
<dbReference type="InterPro" id="IPR042175">
    <property type="entry name" value="Cell/Rod_MreC_2"/>
</dbReference>
<dbReference type="InterPro" id="IPR055342">
    <property type="entry name" value="MreC_beta-barrel_core"/>
</dbReference>
<evidence type="ECO:0000313" key="2">
    <source>
        <dbReference type="EMBL" id="SUX11341.1"/>
    </source>
</evidence>
<keyword evidence="3" id="KW-1185">Reference proteome</keyword>
<evidence type="ECO:0000259" key="1">
    <source>
        <dbReference type="Pfam" id="PF04085"/>
    </source>
</evidence>
<protein>
    <submittedName>
        <fullName evidence="2">Rod shape-determining protein MreC</fullName>
    </submittedName>
</protein>
<dbReference type="AlphaFoldDB" id="A0A381DLI4"/>
<evidence type="ECO:0000313" key="3">
    <source>
        <dbReference type="Proteomes" id="UP000254920"/>
    </source>
</evidence>
<dbReference type="STRING" id="32024.GCA_000788295_00913"/>
<dbReference type="Gene3D" id="2.40.10.350">
    <property type="entry name" value="Rod shape-determining protein MreC, domain 2"/>
    <property type="match status" value="1"/>
</dbReference>
<reference evidence="2 3" key="1">
    <citation type="submission" date="2018-06" db="EMBL/GenBank/DDBJ databases">
        <authorList>
            <consortium name="Pathogen Informatics"/>
            <person name="Doyle S."/>
        </authorList>
    </citation>
    <scope>NUCLEOTIDE SEQUENCE [LARGE SCALE GENOMIC DNA]</scope>
    <source>
        <strain evidence="2 3">NCTC12475</strain>
    </source>
</reference>
<dbReference type="GO" id="GO:0008360">
    <property type="term" value="P:regulation of cell shape"/>
    <property type="evidence" value="ECO:0007669"/>
    <property type="project" value="InterPro"/>
</dbReference>
<dbReference type="GeneID" id="93090202"/>
<dbReference type="RefSeq" id="WP_089182081.1">
    <property type="nucleotide sequence ID" value="NZ_CP043427.1"/>
</dbReference>
<dbReference type="Proteomes" id="UP000254920">
    <property type="component" value="Unassembled WGS sequence"/>
</dbReference>
<name>A0A381DLI4_9BACT</name>
<dbReference type="PANTHER" id="PTHR34138:SF1">
    <property type="entry name" value="CELL SHAPE-DETERMINING PROTEIN MREC"/>
    <property type="match status" value="1"/>
</dbReference>
<feature type="domain" description="Rod shape-determining protein MreC beta-barrel core" evidence="1">
    <location>
        <begin position="154"/>
        <end position="246"/>
    </location>
</feature>
<dbReference type="PANTHER" id="PTHR34138">
    <property type="entry name" value="CELL SHAPE-DETERMINING PROTEIN MREC"/>
    <property type="match status" value="1"/>
</dbReference>
<dbReference type="EMBL" id="UFVD01000001">
    <property type="protein sequence ID" value="SUX11341.1"/>
    <property type="molecule type" value="Genomic_DNA"/>
</dbReference>
<dbReference type="Pfam" id="PF04085">
    <property type="entry name" value="MreC"/>
    <property type="match status" value="1"/>
</dbReference>
<organism evidence="2 3">
    <name type="scientific">Campylobacter sputorum subsp. sputorum</name>
    <dbReference type="NCBI Taxonomy" id="32024"/>
    <lineage>
        <taxon>Bacteria</taxon>
        <taxon>Pseudomonadati</taxon>
        <taxon>Campylobacterota</taxon>
        <taxon>Epsilonproteobacteria</taxon>
        <taxon>Campylobacterales</taxon>
        <taxon>Campylobacteraceae</taxon>
        <taxon>Campylobacter</taxon>
    </lineage>
</organism>
<dbReference type="NCBIfam" id="NF010507">
    <property type="entry name" value="PRK13922.10-6"/>
    <property type="match status" value="1"/>
</dbReference>
<accession>A0A381DLI4</accession>
<dbReference type="GO" id="GO:0005886">
    <property type="term" value="C:plasma membrane"/>
    <property type="evidence" value="ECO:0007669"/>
    <property type="project" value="TreeGrafter"/>
</dbReference>
<gene>
    <name evidence="2" type="primary">mreC</name>
    <name evidence="2" type="ORF">NCTC12475_01560</name>
</gene>